<feature type="signal peptide" evidence="12">
    <location>
        <begin position="1"/>
        <end position="22"/>
    </location>
</feature>
<gene>
    <name evidence="13" type="ORF">chiPu_0018005</name>
</gene>
<accession>A0A401RKF2</accession>
<evidence type="ECO:0000256" key="8">
    <source>
        <dbReference type="ARBA" id="ARBA00024176"/>
    </source>
</evidence>
<keyword evidence="14" id="KW-1185">Reference proteome</keyword>
<name>A0A401RKF2_CHIPU</name>
<keyword evidence="4 11" id="KW-1133">Transmembrane helix</keyword>
<evidence type="ECO:0000313" key="13">
    <source>
        <dbReference type="EMBL" id="GCC18625.1"/>
    </source>
</evidence>
<evidence type="ECO:0000256" key="12">
    <source>
        <dbReference type="SAM" id="SignalP"/>
    </source>
</evidence>
<comment type="function">
    <text evidence="8">Required to protect lysosomal transporter MFSD1 from lysosomal proteolysis and for MFSD1 lysosomal localization.</text>
</comment>
<feature type="chain" id="PRO_5019546578" description="Glycosylated lysosomal membrane protein" evidence="12">
    <location>
        <begin position="23"/>
        <end position="270"/>
    </location>
</feature>
<keyword evidence="5 11" id="KW-0472">Membrane</keyword>
<dbReference type="PANTHER" id="PTHR31981:SF1">
    <property type="entry name" value="GLYCOSYLATED LYSOSOMAL MEMBRANE PROTEIN"/>
    <property type="match status" value="1"/>
</dbReference>
<dbReference type="AlphaFoldDB" id="A0A401RKF2"/>
<comment type="subcellular location">
    <subcellularLocation>
        <location evidence="9">Lysosome membrane</location>
        <topology evidence="9">Single-pass type I membrane protein</topology>
        <orientation evidence="9">Lumenal side</orientation>
    </subcellularLocation>
</comment>
<comment type="similarity">
    <text evidence="1">Belongs to the GLMP family.</text>
</comment>
<evidence type="ECO:0000256" key="7">
    <source>
        <dbReference type="ARBA" id="ARBA00023228"/>
    </source>
</evidence>
<evidence type="ECO:0000256" key="9">
    <source>
        <dbReference type="ARBA" id="ARBA00024189"/>
    </source>
</evidence>
<evidence type="ECO:0000313" key="14">
    <source>
        <dbReference type="Proteomes" id="UP000287033"/>
    </source>
</evidence>
<evidence type="ECO:0000256" key="1">
    <source>
        <dbReference type="ARBA" id="ARBA00010599"/>
    </source>
</evidence>
<dbReference type="GO" id="GO:0005765">
    <property type="term" value="C:lysosomal membrane"/>
    <property type="evidence" value="ECO:0007669"/>
    <property type="project" value="UniProtKB-SubCell"/>
</dbReference>
<evidence type="ECO:0008006" key="15">
    <source>
        <dbReference type="Google" id="ProtNLM"/>
    </source>
</evidence>
<keyword evidence="6" id="KW-0325">Glycoprotein</keyword>
<evidence type="ECO:0000256" key="6">
    <source>
        <dbReference type="ARBA" id="ARBA00023180"/>
    </source>
</evidence>
<feature type="transmembrane region" description="Helical" evidence="11">
    <location>
        <begin position="230"/>
        <end position="257"/>
    </location>
</feature>
<comment type="subunit">
    <text evidence="10">Interacts (via lumenal domain) with lysosomal protein MFSD1; the interaction starts while both proteins are still in the endoplasmic reticulum and is required for stabilization of MFSD1 in lysosomes but has no direct effect on its targeting to lysosomes or transporter activity.</text>
</comment>
<dbReference type="Proteomes" id="UP000287033">
    <property type="component" value="Unassembled WGS sequence"/>
</dbReference>
<keyword evidence="7" id="KW-0458">Lysosome</keyword>
<proteinExistence type="inferred from homology"/>
<dbReference type="InterPro" id="IPR029382">
    <property type="entry name" value="NCU-G1"/>
</dbReference>
<evidence type="ECO:0000256" key="10">
    <source>
        <dbReference type="ARBA" id="ARBA00044960"/>
    </source>
</evidence>
<evidence type="ECO:0000256" key="11">
    <source>
        <dbReference type="SAM" id="Phobius"/>
    </source>
</evidence>
<sequence length="270" mass="29591">MDVSVSLLLCWFVTVFPELVRGSRSDSHRKVSFEYNPGRSTRRVEPSPNVLHVRAVGSSDTIHYLWSTLGAPTVLLVYTSSPNSSLHINWTRLEQRDPSNAVHVEPAEAVVHSAAVIFSRMDQLVALGENGSTIASFLQWKPVAYTSQHPSLANSVPARQYGLQPGRNHSLPAFSLAYAFYGAPLPGGPRLAAMNISFGGPDRGLYEPGRHIRWSALIGHGEPPQERFSVLVIVIMTVALGLPVLLLLLGGVTVCIIHRRRTTTLYQPVN</sequence>
<evidence type="ECO:0000256" key="4">
    <source>
        <dbReference type="ARBA" id="ARBA00022989"/>
    </source>
</evidence>
<dbReference type="PANTHER" id="PTHR31981">
    <property type="entry name" value="GLYCOSYLATED LYSOSOMAL MEMBRANE PROTEIN"/>
    <property type="match status" value="1"/>
</dbReference>
<dbReference type="OrthoDB" id="6264340at2759"/>
<keyword evidence="2 11" id="KW-0812">Transmembrane</keyword>
<evidence type="ECO:0000256" key="2">
    <source>
        <dbReference type="ARBA" id="ARBA00022692"/>
    </source>
</evidence>
<organism evidence="13 14">
    <name type="scientific">Chiloscyllium punctatum</name>
    <name type="common">Brownbanded bambooshark</name>
    <name type="synonym">Hemiscyllium punctatum</name>
    <dbReference type="NCBI Taxonomy" id="137246"/>
    <lineage>
        <taxon>Eukaryota</taxon>
        <taxon>Metazoa</taxon>
        <taxon>Chordata</taxon>
        <taxon>Craniata</taxon>
        <taxon>Vertebrata</taxon>
        <taxon>Chondrichthyes</taxon>
        <taxon>Elasmobranchii</taxon>
        <taxon>Galeomorphii</taxon>
        <taxon>Galeoidea</taxon>
        <taxon>Orectolobiformes</taxon>
        <taxon>Hemiscylliidae</taxon>
        <taxon>Chiloscyllium</taxon>
    </lineage>
</organism>
<keyword evidence="3 12" id="KW-0732">Signal</keyword>
<protein>
    <recommendedName>
        <fullName evidence="15">Glycosylated lysosomal membrane protein</fullName>
    </recommendedName>
</protein>
<evidence type="ECO:0000256" key="3">
    <source>
        <dbReference type="ARBA" id="ARBA00022729"/>
    </source>
</evidence>
<evidence type="ECO:0000256" key="5">
    <source>
        <dbReference type="ARBA" id="ARBA00023136"/>
    </source>
</evidence>
<dbReference type="Pfam" id="PF15065">
    <property type="entry name" value="NCU-G1"/>
    <property type="match status" value="1"/>
</dbReference>
<dbReference type="OMA" id="GSSANFC"/>
<dbReference type="EMBL" id="BEZZ01001436">
    <property type="protein sequence ID" value="GCC18625.1"/>
    <property type="molecule type" value="Genomic_DNA"/>
</dbReference>
<comment type="caution">
    <text evidence="13">The sequence shown here is derived from an EMBL/GenBank/DDBJ whole genome shotgun (WGS) entry which is preliminary data.</text>
</comment>
<reference evidence="13 14" key="1">
    <citation type="journal article" date="2018" name="Nat. Ecol. Evol.">
        <title>Shark genomes provide insights into elasmobranch evolution and the origin of vertebrates.</title>
        <authorList>
            <person name="Hara Y"/>
            <person name="Yamaguchi K"/>
            <person name="Onimaru K"/>
            <person name="Kadota M"/>
            <person name="Koyanagi M"/>
            <person name="Keeley SD"/>
            <person name="Tatsumi K"/>
            <person name="Tanaka K"/>
            <person name="Motone F"/>
            <person name="Kageyama Y"/>
            <person name="Nozu R"/>
            <person name="Adachi N"/>
            <person name="Nishimura O"/>
            <person name="Nakagawa R"/>
            <person name="Tanegashima C"/>
            <person name="Kiyatake I"/>
            <person name="Matsumoto R"/>
            <person name="Murakumo K"/>
            <person name="Nishida K"/>
            <person name="Terakita A"/>
            <person name="Kuratani S"/>
            <person name="Sato K"/>
            <person name="Hyodo S Kuraku.S."/>
        </authorList>
    </citation>
    <scope>NUCLEOTIDE SEQUENCE [LARGE SCALE GENOMIC DNA]</scope>
</reference>